<accession>A0ABZ0D5M1</accession>
<dbReference type="InterPro" id="IPR004358">
    <property type="entry name" value="Sig_transdc_His_kin-like_C"/>
</dbReference>
<organism evidence="14 15">
    <name type="scientific">Piscinibacter gummiphilus</name>
    <dbReference type="NCBI Taxonomy" id="946333"/>
    <lineage>
        <taxon>Bacteria</taxon>
        <taxon>Pseudomonadati</taxon>
        <taxon>Pseudomonadota</taxon>
        <taxon>Betaproteobacteria</taxon>
        <taxon>Burkholderiales</taxon>
        <taxon>Sphaerotilaceae</taxon>
        <taxon>Piscinibacter</taxon>
    </lineage>
</organism>
<evidence type="ECO:0000259" key="12">
    <source>
        <dbReference type="PROSITE" id="PS50109"/>
    </source>
</evidence>
<evidence type="ECO:0000256" key="1">
    <source>
        <dbReference type="ARBA" id="ARBA00000085"/>
    </source>
</evidence>
<dbReference type="Proteomes" id="UP001303946">
    <property type="component" value="Chromosome"/>
</dbReference>
<evidence type="ECO:0000256" key="11">
    <source>
        <dbReference type="SAM" id="Phobius"/>
    </source>
</evidence>
<keyword evidence="10 11" id="KW-0472">Membrane</keyword>
<dbReference type="InterPro" id="IPR003660">
    <property type="entry name" value="HAMP_dom"/>
</dbReference>
<dbReference type="SUPFAM" id="SSF55874">
    <property type="entry name" value="ATPase domain of HSP90 chaperone/DNA topoisomerase II/histidine kinase"/>
    <property type="match status" value="1"/>
</dbReference>
<dbReference type="PANTHER" id="PTHR45436:SF5">
    <property type="entry name" value="SENSOR HISTIDINE KINASE TRCS"/>
    <property type="match status" value="1"/>
</dbReference>
<sequence length="458" mass="48784">MSARGGSLRLRLLGATLATLVLALVGAHWWLAGLFRDHVQQQFDTALSQQLDQLTARLEFDARGQPVIGPRGMSDPRFEKPYSGLYWQVEPLPLVAGDRRAALRSRSLWDAELQLPDDALADGAIHRHELAGPRAEPLRAAERSVQAQQPVGSRWRLIVAGDLHEASAAIGRFNGVLAASLVGLGVLLALAALAQVAVGLAPLKAMQRGLQRVRDGREQRLAGRYPAEVQPLIDDFNGVLDRNAEVVERARAQTGNLAHALKTPLAILGQAAREAPPSDFSSLVGEQVGQAERQLQWHLARARAATTQHVPGQRTALGPVLGGLLRAMDKLHADRHLHLEADGVPPDLAFAGEEQDLQEMLGNLLDNACRCARAAVVVRAVRDGPWLQIAVDDDGPGIAPERRAAVLQRGVRVDESQPGSGLGLAIVVDLARVYGGDLTLGGAPAGGLSARLSLPAAG</sequence>
<keyword evidence="15" id="KW-1185">Reference proteome</keyword>
<dbReference type="InterPro" id="IPR003594">
    <property type="entry name" value="HATPase_dom"/>
</dbReference>
<keyword evidence="5 14" id="KW-0808">Transferase</keyword>
<dbReference type="Pfam" id="PF02518">
    <property type="entry name" value="HATPase_c"/>
    <property type="match status" value="1"/>
</dbReference>
<keyword evidence="6 11" id="KW-0812">Transmembrane</keyword>
<evidence type="ECO:0000313" key="15">
    <source>
        <dbReference type="Proteomes" id="UP001303946"/>
    </source>
</evidence>
<evidence type="ECO:0000256" key="2">
    <source>
        <dbReference type="ARBA" id="ARBA00004370"/>
    </source>
</evidence>
<dbReference type="InterPro" id="IPR050428">
    <property type="entry name" value="TCS_sensor_his_kinase"/>
</dbReference>
<proteinExistence type="predicted"/>
<name>A0ABZ0D5M1_9BURK</name>
<dbReference type="EMBL" id="CP136336">
    <property type="protein sequence ID" value="WOB10650.1"/>
    <property type="molecule type" value="Genomic_DNA"/>
</dbReference>
<comment type="subcellular location">
    <subcellularLocation>
        <location evidence="2">Membrane</location>
    </subcellularLocation>
</comment>
<evidence type="ECO:0000313" key="14">
    <source>
        <dbReference type="EMBL" id="WOB10650.1"/>
    </source>
</evidence>
<comment type="catalytic activity">
    <reaction evidence="1">
        <text>ATP + protein L-histidine = ADP + protein N-phospho-L-histidine.</text>
        <dbReference type="EC" id="2.7.13.3"/>
    </reaction>
</comment>
<evidence type="ECO:0000256" key="5">
    <source>
        <dbReference type="ARBA" id="ARBA00022679"/>
    </source>
</evidence>
<keyword evidence="4" id="KW-0597">Phosphoprotein</keyword>
<dbReference type="PROSITE" id="PS50109">
    <property type="entry name" value="HIS_KIN"/>
    <property type="match status" value="1"/>
</dbReference>
<evidence type="ECO:0000256" key="4">
    <source>
        <dbReference type="ARBA" id="ARBA00022553"/>
    </source>
</evidence>
<feature type="domain" description="HAMP" evidence="13">
    <location>
        <begin position="197"/>
        <end position="248"/>
    </location>
</feature>
<feature type="transmembrane region" description="Helical" evidence="11">
    <location>
        <begin position="181"/>
        <end position="203"/>
    </location>
</feature>
<reference evidence="14 15" key="1">
    <citation type="submission" date="2023-10" db="EMBL/GenBank/DDBJ databases">
        <title>Bacteria for the degradation of biodegradable plastic PBAT(Polybutylene adipate terephthalate).</title>
        <authorList>
            <person name="Weon H.-Y."/>
            <person name="Yeon J."/>
        </authorList>
    </citation>
    <scope>NUCLEOTIDE SEQUENCE [LARGE SCALE GENOMIC DNA]</scope>
    <source>
        <strain evidence="14 15">SBD 7-3</strain>
    </source>
</reference>
<dbReference type="PANTHER" id="PTHR45436">
    <property type="entry name" value="SENSOR HISTIDINE KINASE YKOH"/>
    <property type="match status" value="1"/>
</dbReference>
<evidence type="ECO:0000256" key="9">
    <source>
        <dbReference type="ARBA" id="ARBA00023012"/>
    </source>
</evidence>
<dbReference type="InterPro" id="IPR005467">
    <property type="entry name" value="His_kinase_dom"/>
</dbReference>
<dbReference type="Gene3D" id="3.30.565.10">
    <property type="entry name" value="Histidine kinase-like ATPase, C-terminal domain"/>
    <property type="match status" value="1"/>
</dbReference>
<feature type="domain" description="Histidine kinase" evidence="12">
    <location>
        <begin position="256"/>
        <end position="458"/>
    </location>
</feature>
<evidence type="ECO:0000256" key="7">
    <source>
        <dbReference type="ARBA" id="ARBA00022777"/>
    </source>
</evidence>
<dbReference type="InterPro" id="IPR036890">
    <property type="entry name" value="HATPase_C_sf"/>
</dbReference>
<keyword evidence="9" id="KW-0902">Two-component regulatory system</keyword>
<dbReference type="GO" id="GO:0004673">
    <property type="term" value="F:protein histidine kinase activity"/>
    <property type="evidence" value="ECO:0007669"/>
    <property type="project" value="UniProtKB-EC"/>
</dbReference>
<dbReference type="PROSITE" id="PS50885">
    <property type="entry name" value="HAMP"/>
    <property type="match status" value="1"/>
</dbReference>
<dbReference type="SMART" id="SM00387">
    <property type="entry name" value="HATPase_c"/>
    <property type="match status" value="1"/>
</dbReference>
<dbReference type="RefSeq" id="WP_316703550.1">
    <property type="nucleotide sequence ID" value="NZ_CP136336.1"/>
</dbReference>
<feature type="transmembrane region" description="Helical" evidence="11">
    <location>
        <begin position="12"/>
        <end position="31"/>
    </location>
</feature>
<protein>
    <recommendedName>
        <fullName evidence="3">histidine kinase</fullName>
        <ecNumber evidence="3">2.7.13.3</ecNumber>
    </recommendedName>
</protein>
<evidence type="ECO:0000256" key="10">
    <source>
        <dbReference type="ARBA" id="ARBA00023136"/>
    </source>
</evidence>
<evidence type="ECO:0000256" key="6">
    <source>
        <dbReference type="ARBA" id="ARBA00022692"/>
    </source>
</evidence>
<dbReference type="EC" id="2.7.13.3" evidence="3"/>
<gene>
    <name evidence="14" type="ORF">RXV79_11465</name>
</gene>
<keyword evidence="8 11" id="KW-1133">Transmembrane helix</keyword>
<evidence type="ECO:0000256" key="3">
    <source>
        <dbReference type="ARBA" id="ARBA00012438"/>
    </source>
</evidence>
<keyword evidence="7 14" id="KW-0418">Kinase</keyword>
<evidence type="ECO:0000256" key="8">
    <source>
        <dbReference type="ARBA" id="ARBA00022989"/>
    </source>
</evidence>
<dbReference type="PRINTS" id="PR00344">
    <property type="entry name" value="BCTRLSENSOR"/>
</dbReference>
<evidence type="ECO:0000259" key="13">
    <source>
        <dbReference type="PROSITE" id="PS50885"/>
    </source>
</evidence>